<dbReference type="EMBL" id="JBHULI010000022">
    <property type="protein sequence ID" value="MFD2531919.1"/>
    <property type="molecule type" value="Genomic_DNA"/>
</dbReference>
<keyword evidence="1" id="KW-1133">Transmembrane helix</keyword>
<comment type="caution">
    <text evidence="2">The sequence shown here is derived from an EMBL/GenBank/DDBJ whole genome shotgun (WGS) entry which is preliminary data.</text>
</comment>
<evidence type="ECO:0000313" key="3">
    <source>
        <dbReference type="Proteomes" id="UP001597460"/>
    </source>
</evidence>
<keyword evidence="1" id="KW-0812">Transmembrane</keyword>
<proteinExistence type="predicted"/>
<gene>
    <name evidence="2" type="ORF">ACFSVN_05635</name>
</gene>
<keyword evidence="1" id="KW-0472">Membrane</keyword>
<evidence type="ECO:0000313" key="2">
    <source>
        <dbReference type="EMBL" id="MFD2531919.1"/>
    </source>
</evidence>
<organism evidence="2 3">
    <name type="scientific">Gracilimonas halophila</name>
    <dbReference type="NCBI Taxonomy" id="1834464"/>
    <lineage>
        <taxon>Bacteria</taxon>
        <taxon>Pseudomonadati</taxon>
        <taxon>Balneolota</taxon>
        <taxon>Balneolia</taxon>
        <taxon>Balneolales</taxon>
        <taxon>Balneolaceae</taxon>
        <taxon>Gracilimonas</taxon>
    </lineage>
</organism>
<feature type="transmembrane region" description="Helical" evidence="1">
    <location>
        <begin position="21"/>
        <end position="41"/>
    </location>
</feature>
<name>A0ABW5JJW9_9BACT</name>
<accession>A0ABW5JJW9</accession>
<protein>
    <submittedName>
        <fullName evidence="2">Uncharacterized protein</fullName>
    </submittedName>
</protein>
<evidence type="ECO:0000256" key="1">
    <source>
        <dbReference type="SAM" id="Phobius"/>
    </source>
</evidence>
<sequence>MGRLLSLSEDKFESVWSYRTIYGLVALIVLFNAIAFAHHYANKDFQLNTLLEIRKTIDVGTTKADVQEKLVYVLAQYHQNERESVVETFRDYMSEQLGEEGIYISDFDLRKSDLEDSSVKQDSEDNINHFYEIDEENDAIRIIVVSEVSLGDDPDYENYDGLLGQFEMEFILNEEGVRYEVLN</sequence>
<dbReference type="RefSeq" id="WP_390299833.1">
    <property type="nucleotide sequence ID" value="NZ_JBHULI010000022.1"/>
</dbReference>
<dbReference type="Proteomes" id="UP001597460">
    <property type="component" value="Unassembled WGS sequence"/>
</dbReference>
<keyword evidence="3" id="KW-1185">Reference proteome</keyword>
<reference evidence="3" key="1">
    <citation type="journal article" date="2019" name="Int. J. Syst. Evol. Microbiol.">
        <title>The Global Catalogue of Microorganisms (GCM) 10K type strain sequencing project: providing services to taxonomists for standard genome sequencing and annotation.</title>
        <authorList>
            <consortium name="The Broad Institute Genomics Platform"/>
            <consortium name="The Broad Institute Genome Sequencing Center for Infectious Disease"/>
            <person name="Wu L."/>
            <person name="Ma J."/>
        </authorList>
    </citation>
    <scope>NUCLEOTIDE SEQUENCE [LARGE SCALE GENOMIC DNA]</scope>
    <source>
        <strain evidence="3">KCTC 52042</strain>
    </source>
</reference>